<protein>
    <submittedName>
        <fullName evidence="1">Putative secreted protein</fullName>
    </submittedName>
</protein>
<organism evidence="1">
    <name type="scientific">Anopheles marajoara</name>
    <dbReference type="NCBI Taxonomy" id="58244"/>
    <lineage>
        <taxon>Eukaryota</taxon>
        <taxon>Metazoa</taxon>
        <taxon>Ecdysozoa</taxon>
        <taxon>Arthropoda</taxon>
        <taxon>Hexapoda</taxon>
        <taxon>Insecta</taxon>
        <taxon>Pterygota</taxon>
        <taxon>Neoptera</taxon>
        <taxon>Endopterygota</taxon>
        <taxon>Diptera</taxon>
        <taxon>Nematocera</taxon>
        <taxon>Culicoidea</taxon>
        <taxon>Culicidae</taxon>
        <taxon>Anophelinae</taxon>
        <taxon>Anopheles</taxon>
    </lineage>
</organism>
<accession>A0A2M4CD60</accession>
<sequence>MLCPELSCSCCLLGHVLRAARGRHSQPTAKERVLLNFLANRNRGSGVRIAGKRRRSTFFTASCCRRQPIGSVN</sequence>
<dbReference type="AlphaFoldDB" id="A0A2M4CD60"/>
<dbReference type="EMBL" id="GGFJ01014146">
    <property type="protein sequence ID" value="MBW63287.1"/>
    <property type="molecule type" value="Transcribed_RNA"/>
</dbReference>
<proteinExistence type="predicted"/>
<reference evidence="1" key="1">
    <citation type="submission" date="2018-01" db="EMBL/GenBank/DDBJ databases">
        <title>An insight into the sialome of Amazonian anophelines.</title>
        <authorList>
            <person name="Ribeiro J.M."/>
            <person name="Scarpassa V."/>
            <person name="Calvo E."/>
        </authorList>
    </citation>
    <scope>NUCLEOTIDE SEQUENCE</scope>
    <source>
        <tissue evidence="1">Salivary glands</tissue>
    </source>
</reference>
<evidence type="ECO:0000313" key="1">
    <source>
        <dbReference type="EMBL" id="MBW63287.1"/>
    </source>
</evidence>
<name>A0A2M4CD60_9DIPT</name>